<sequence>MELLFLITGPMELLFLEDNINMVGIHIKVTIYIEGFHVQVKMHAHHHRDSFHQDHLNACREKNISEEKPLDGHAGHHLAVLPAVHEPDEGLQRLQQNGELRHLLLLLVDCLDLRPCCCLMCVQQFGNGQ</sequence>
<protein>
    <submittedName>
        <fullName evidence="1">Uncharacterized protein</fullName>
    </submittedName>
</protein>
<reference evidence="1 2" key="1">
    <citation type="journal article" date="2019" name="Sci. Rep.">
        <title>A high-quality genome of Eragrostis curvula grass provides insights into Poaceae evolution and supports new strategies to enhance forage quality.</title>
        <authorList>
            <person name="Carballo J."/>
            <person name="Santos B.A.C.M."/>
            <person name="Zappacosta D."/>
            <person name="Garbus I."/>
            <person name="Selva J.P."/>
            <person name="Gallo C.A."/>
            <person name="Diaz A."/>
            <person name="Albertini E."/>
            <person name="Caccamo M."/>
            <person name="Echenique V."/>
        </authorList>
    </citation>
    <scope>NUCLEOTIDE SEQUENCE [LARGE SCALE GENOMIC DNA]</scope>
    <source>
        <strain evidence="2">cv. Victoria</strain>
        <tissue evidence="1">Leaf</tissue>
    </source>
</reference>
<dbReference type="Proteomes" id="UP000324897">
    <property type="component" value="Unassembled WGS sequence"/>
</dbReference>
<dbReference type="AlphaFoldDB" id="A0A5J9TQE0"/>
<evidence type="ECO:0000313" key="1">
    <source>
        <dbReference type="EMBL" id="TVU13633.1"/>
    </source>
</evidence>
<keyword evidence="2" id="KW-1185">Reference proteome</keyword>
<dbReference type="EMBL" id="RWGY01000031">
    <property type="protein sequence ID" value="TVU13633.1"/>
    <property type="molecule type" value="Genomic_DNA"/>
</dbReference>
<feature type="non-terminal residue" evidence="1">
    <location>
        <position position="129"/>
    </location>
</feature>
<proteinExistence type="predicted"/>
<evidence type="ECO:0000313" key="2">
    <source>
        <dbReference type="Proteomes" id="UP000324897"/>
    </source>
</evidence>
<name>A0A5J9TQE0_9POAL</name>
<accession>A0A5J9TQE0</accession>
<gene>
    <name evidence="1" type="ORF">EJB05_37053</name>
</gene>
<organism evidence="1 2">
    <name type="scientific">Eragrostis curvula</name>
    <name type="common">weeping love grass</name>
    <dbReference type="NCBI Taxonomy" id="38414"/>
    <lineage>
        <taxon>Eukaryota</taxon>
        <taxon>Viridiplantae</taxon>
        <taxon>Streptophyta</taxon>
        <taxon>Embryophyta</taxon>
        <taxon>Tracheophyta</taxon>
        <taxon>Spermatophyta</taxon>
        <taxon>Magnoliopsida</taxon>
        <taxon>Liliopsida</taxon>
        <taxon>Poales</taxon>
        <taxon>Poaceae</taxon>
        <taxon>PACMAD clade</taxon>
        <taxon>Chloridoideae</taxon>
        <taxon>Eragrostideae</taxon>
        <taxon>Eragrostidinae</taxon>
        <taxon>Eragrostis</taxon>
    </lineage>
</organism>
<comment type="caution">
    <text evidence="1">The sequence shown here is derived from an EMBL/GenBank/DDBJ whole genome shotgun (WGS) entry which is preliminary data.</text>
</comment>
<dbReference type="Gramene" id="TVU13633">
    <property type="protein sequence ID" value="TVU13633"/>
    <property type="gene ID" value="EJB05_37053"/>
</dbReference>